<keyword evidence="2" id="KW-1185">Reference proteome</keyword>
<organism evidence="1 2">
    <name type="scientific">Trichonephila clavipes</name>
    <name type="common">Golden silk orbweaver</name>
    <name type="synonym">Nephila clavipes</name>
    <dbReference type="NCBI Taxonomy" id="2585209"/>
    <lineage>
        <taxon>Eukaryota</taxon>
        <taxon>Metazoa</taxon>
        <taxon>Ecdysozoa</taxon>
        <taxon>Arthropoda</taxon>
        <taxon>Chelicerata</taxon>
        <taxon>Arachnida</taxon>
        <taxon>Araneae</taxon>
        <taxon>Araneomorphae</taxon>
        <taxon>Entelegynae</taxon>
        <taxon>Araneoidea</taxon>
        <taxon>Nephilidae</taxon>
        <taxon>Trichonephila</taxon>
    </lineage>
</organism>
<protein>
    <submittedName>
        <fullName evidence="1">Uncharacterized protein</fullName>
    </submittedName>
</protein>
<accession>A0A8X6V3W1</accession>
<evidence type="ECO:0000313" key="2">
    <source>
        <dbReference type="Proteomes" id="UP000887159"/>
    </source>
</evidence>
<name>A0A8X6V3W1_TRICX</name>
<proteinExistence type="predicted"/>
<gene>
    <name evidence="1" type="primary">NCL1_41289</name>
    <name evidence="1" type="ORF">TNCV_1587801</name>
</gene>
<dbReference type="AlphaFoldDB" id="A0A8X6V3W1"/>
<reference evidence="1" key="1">
    <citation type="submission" date="2020-08" db="EMBL/GenBank/DDBJ databases">
        <title>Multicomponent nature underlies the extraordinary mechanical properties of spider dragline silk.</title>
        <authorList>
            <person name="Kono N."/>
            <person name="Nakamura H."/>
            <person name="Mori M."/>
            <person name="Yoshida Y."/>
            <person name="Ohtoshi R."/>
            <person name="Malay A.D."/>
            <person name="Moran D.A.P."/>
            <person name="Tomita M."/>
            <person name="Numata K."/>
            <person name="Arakawa K."/>
        </authorList>
    </citation>
    <scope>NUCLEOTIDE SEQUENCE</scope>
</reference>
<sequence>MLSSSLDHGSKLRGLSPKSSRVVEQCDVNIHSLHSAAVQFPRPWHHSKWRRRWMGFKGSRRNRRRDPKYPSARRLRRVREYTGAPSEGATCAWMAVNEAVGCRVHFLRCGGLLDDWSVEGVLSLIFM</sequence>
<dbReference type="EMBL" id="BMAU01021175">
    <property type="protein sequence ID" value="GFX93603.1"/>
    <property type="molecule type" value="Genomic_DNA"/>
</dbReference>
<comment type="caution">
    <text evidence="1">The sequence shown here is derived from an EMBL/GenBank/DDBJ whole genome shotgun (WGS) entry which is preliminary data.</text>
</comment>
<evidence type="ECO:0000313" key="1">
    <source>
        <dbReference type="EMBL" id="GFX93603.1"/>
    </source>
</evidence>
<dbReference type="Proteomes" id="UP000887159">
    <property type="component" value="Unassembled WGS sequence"/>
</dbReference>